<gene>
    <name evidence="2" type="ORF">DWV76_00820</name>
</gene>
<dbReference type="EMBL" id="QSAG01000001">
    <property type="protein sequence ID" value="RGW45094.1"/>
    <property type="molecule type" value="Genomic_DNA"/>
</dbReference>
<proteinExistence type="predicted"/>
<dbReference type="RefSeq" id="WP_118063123.1">
    <property type="nucleotide sequence ID" value="NZ_QSAG01000001.1"/>
</dbReference>
<comment type="caution">
    <text evidence="2">The sequence shown here is derived from an EMBL/GenBank/DDBJ whole genome shotgun (WGS) entry which is preliminary data.</text>
</comment>
<feature type="region of interest" description="Disordered" evidence="1">
    <location>
        <begin position="46"/>
        <end position="72"/>
    </location>
</feature>
<accession>A0AA92U2A1</accession>
<sequence length="72" mass="8278">MIRDDVKIIVTPTGVSLKEVLIKEVVKALNEEASIYMNYEIPEVKLGGNPPSGKENRRTRRMLELRKRKGRL</sequence>
<evidence type="ECO:0000313" key="3">
    <source>
        <dbReference type="Proteomes" id="UP000283785"/>
    </source>
</evidence>
<dbReference type="AlphaFoldDB" id="A0AA92U2A1"/>
<dbReference type="Proteomes" id="UP000283785">
    <property type="component" value="Unassembled WGS sequence"/>
</dbReference>
<reference evidence="2 3" key="1">
    <citation type="submission" date="2018-08" db="EMBL/GenBank/DDBJ databases">
        <title>A genome reference for cultivated species of the human gut microbiota.</title>
        <authorList>
            <person name="Zou Y."/>
            <person name="Xue W."/>
            <person name="Luo G."/>
        </authorList>
    </citation>
    <scope>NUCLEOTIDE SEQUENCE [LARGE SCALE GENOMIC DNA]</scope>
    <source>
        <strain evidence="2 3">AF12-50</strain>
    </source>
</reference>
<name>A0AA92U2A1_9BACT</name>
<evidence type="ECO:0000313" key="2">
    <source>
        <dbReference type="EMBL" id="RGW45094.1"/>
    </source>
</evidence>
<evidence type="ECO:0000256" key="1">
    <source>
        <dbReference type="SAM" id="MobiDB-lite"/>
    </source>
</evidence>
<organism evidence="2 3">
    <name type="scientific">Segatella copri</name>
    <dbReference type="NCBI Taxonomy" id="165179"/>
    <lineage>
        <taxon>Bacteria</taxon>
        <taxon>Pseudomonadati</taxon>
        <taxon>Bacteroidota</taxon>
        <taxon>Bacteroidia</taxon>
        <taxon>Bacteroidales</taxon>
        <taxon>Prevotellaceae</taxon>
        <taxon>Segatella</taxon>
    </lineage>
</organism>
<protein>
    <submittedName>
        <fullName evidence="2">Uncharacterized protein</fullName>
    </submittedName>
</protein>